<name>A0ABU6MK62_9BACI</name>
<keyword evidence="2" id="KW-1185">Reference proteome</keyword>
<evidence type="ECO:0000313" key="1">
    <source>
        <dbReference type="EMBL" id="MED1205073.1"/>
    </source>
</evidence>
<accession>A0ABU6MK62</accession>
<protein>
    <submittedName>
        <fullName evidence="1">DUF3679 domain-containing protein</fullName>
    </submittedName>
</protein>
<dbReference type="EMBL" id="JARMAB010000030">
    <property type="protein sequence ID" value="MED1205073.1"/>
    <property type="molecule type" value="Genomic_DNA"/>
</dbReference>
<comment type="caution">
    <text evidence="1">The sequence shown here is derived from an EMBL/GenBank/DDBJ whole genome shotgun (WGS) entry which is preliminary data.</text>
</comment>
<dbReference type="InterPro" id="IPR020534">
    <property type="entry name" value="Uncharacterised_YqxA"/>
</dbReference>
<proteinExistence type="predicted"/>
<gene>
    <name evidence="1" type="ORF">P4T90_18660</name>
</gene>
<evidence type="ECO:0000313" key="2">
    <source>
        <dbReference type="Proteomes" id="UP001341444"/>
    </source>
</evidence>
<dbReference type="Pfam" id="PF12438">
    <property type="entry name" value="DUF3679"/>
    <property type="match status" value="1"/>
</dbReference>
<dbReference type="RefSeq" id="WP_066262045.1">
    <property type="nucleotide sequence ID" value="NZ_JARMAB010000030.1"/>
</dbReference>
<sequence>MSRFMVKNILLTIALIIGVLIGMQAANSSMKEMKGYTNPALSSPIHLKAKNGNIEASVLGKQISADTIVQKKQKLQEIKSFNLFSMLGKSLAAVVSSVAKTFVTLCSSFL</sequence>
<organism evidence="1 2">
    <name type="scientific">Heyndrickxia acidicola</name>
    <dbReference type="NCBI Taxonomy" id="209389"/>
    <lineage>
        <taxon>Bacteria</taxon>
        <taxon>Bacillati</taxon>
        <taxon>Bacillota</taxon>
        <taxon>Bacilli</taxon>
        <taxon>Bacillales</taxon>
        <taxon>Bacillaceae</taxon>
        <taxon>Heyndrickxia</taxon>
    </lineage>
</organism>
<reference evidence="1 2" key="1">
    <citation type="submission" date="2023-03" db="EMBL/GenBank/DDBJ databases">
        <title>Bacillus Genome Sequencing.</title>
        <authorList>
            <person name="Dunlap C."/>
        </authorList>
    </citation>
    <scope>NUCLEOTIDE SEQUENCE [LARGE SCALE GENOMIC DNA]</scope>
    <source>
        <strain evidence="1 2">B-23453</strain>
    </source>
</reference>
<dbReference type="Proteomes" id="UP001341444">
    <property type="component" value="Unassembled WGS sequence"/>
</dbReference>